<dbReference type="EMBL" id="ABVL01000020">
    <property type="protein sequence ID" value="EDY17407.1"/>
    <property type="molecule type" value="Genomic_DNA"/>
</dbReference>
<keyword evidence="3" id="KW-1185">Reference proteome</keyword>
<gene>
    <name evidence="2" type="ORF">CfE428DRAFT_5093</name>
</gene>
<keyword evidence="1" id="KW-0472">Membrane</keyword>
<evidence type="ECO:0000313" key="2">
    <source>
        <dbReference type="EMBL" id="EDY17407.1"/>
    </source>
</evidence>
<reference evidence="2 3" key="1">
    <citation type="journal article" date="2011" name="J. Bacteriol.">
        <title>Genome sequence of Chthoniobacter flavus Ellin428, an aerobic heterotrophic soil bacterium.</title>
        <authorList>
            <person name="Kant R."/>
            <person name="van Passel M.W."/>
            <person name="Palva A."/>
            <person name="Lucas S."/>
            <person name="Lapidus A."/>
            <person name="Glavina Del Rio T."/>
            <person name="Dalin E."/>
            <person name="Tice H."/>
            <person name="Bruce D."/>
            <person name="Goodwin L."/>
            <person name="Pitluck S."/>
            <person name="Larimer F.W."/>
            <person name="Land M.L."/>
            <person name="Hauser L."/>
            <person name="Sangwan P."/>
            <person name="de Vos W.M."/>
            <person name="Janssen P.H."/>
            <person name="Smidt H."/>
        </authorList>
    </citation>
    <scope>NUCLEOTIDE SEQUENCE [LARGE SCALE GENOMIC DNA]</scope>
    <source>
        <strain evidence="2 3">Ellin428</strain>
    </source>
</reference>
<proteinExistence type="predicted"/>
<keyword evidence="1" id="KW-0812">Transmembrane</keyword>
<accession>B4D853</accession>
<keyword evidence="1" id="KW-1133">Transmembrane helix</keyword>
<comment type="caution">
    <text evidence="2">The sequence shown here is derived from an EMBL/GenBank/DDBJ whole genome shotgun (WGS) entry which is preliminary data.</text>
</comment>
<dbReference type="RefSeq" id="WP_006982414.1">
    <property type="nucleotide sequence ID" value="NZ_ABVL01000020.1"/>
</dbReference>
<dbReference type="Proteomes" id="UP000005824">
    <property type="component" value="Unassembled WGS sequence"/>
</dbReference>
<organism evidence="2 3">
    <name type="scientific">Chthoniobacter flavus Ellin428</name>
    <dbReference type="NCBI Taxonomy" id="497964"/>
    <lineage>
        <taxon>Bacteria</taxon>
        <taxon>Pseudomonadati</taxon>
        <taxon>Verrucomicrobiota</taxon>
        <taxon>Spartobacteria</taxon>
        <taxon>Chthoniobacterales</taxon>
        <taxon>Chthoniobacteraceae</taxon>
        <taxon>Chthoniobacter</taxon>
    </lineage>
</organism>
<protein>
    <submittedName>
        <fullName evidence="2">Uncharacterized protein</fullName>
    </submittedName>
</protein>
<dbReference type="InterPro" id="IPR045584">
    <property type="entry name" value="Pilin-like"/>
</dbReference>
<evidence type="ECO:0000313" key="3">
    <source>
        <dbReference type="Proteomes" id="UP000005824"/>
    </source>
</evidence>
<evidence type="ECO:0000256" key="1">
    <source>
        <dbReference type="SAM" id="Phobius"/>
    </source>
</evidence>
<name>B4D853_9BACT</name>
<dbReference type="AlphaFoldDB" id="B4D853"/>
<dbReference type="SUPFAM" id="SSF54523">
    <property type="entry name" value="Pili subunits"/>
    <property type="match status" value="1"/>
</dbReference>
<dbReference type="STRING" id="497964.CfE428DRAFT_5093"/>
<sequence length="158" mass="17507">MSTPRAAFTLLEICLTLAIGVVLMLLAVPSVAGLLAEQRLHESYERFQKFADNARAHSLREQQPYTLVWQRHGIALVGVERDAHGEPVVVDQMGFDKDEVFDLERPAALAKKPAAEWTFWPSGVCEPAIVSYKGPSGHWRVSFSALTSRGTFIQSEAL</sequence>
<dbReference type="InParanoid" id="B4D853"/>
<feature type="transmembrane region" description="Helical" evidence="1">
    <location>
        <begin position="6"/>
        <end position="36"/>
    </location>
</feature>